<dbReference type="PANTHER" id="PTHR30193:SF44">
    <property type="entry name" value="LACTOSE TRANSPORT SYSTEM PERMEASE PROTEIN LACF"/>
    <property type="match status" value="1"/>
</dbReference>
<feature type="transmembrane region" description="Helical" evidence="7">
    <location>
        <begin position="31"/>
        <end position="51"/>
    </location>
</feature>
<evidence type="ECO:0000256" key="6">
    <source>
        <dbReference type="ARBA" id="ARBA00023136"/>
    </source>
</evidence>
<feature type="transmembrane region" description="Helical" evidence="7">
    <location>
        <begin position="177"/>
        <end position="200"/>
    </location>
</feature>
<organism evidence="10 11">
    <name type="scientific">Jiangella aurantiaca</name>
    <dbReference type="NCBI Taxonomy" id="2530373"/>
    <lineage>
        <taxon>Bacteria</taxon>
        <taxon>Bacillati</taxon>
        <taxon>Actinomycetota</taxon>
        <taxon>Actinomycetes</taxon>
        <taxon>Jiangellales</taxon>
        <taxon>Jiangellaceae</taxon>
        <taxon>Jiangella</taxon>
    </lineage>
</organism>
<accession>A0A4R5ABM7</accession>
<keyword evidence="5 7" id="KW-1133">Transmembrane helix</keyword>
<dbReference type="PANTHER" id="PTHR30193">
    <property type="entry name" value="ABC TRANSPORTER PERMEASE PROTEIN"/>
    <property type="match status" value="1"/>
</dbReference>
<evidence type="ECO:0000256" key="4">
    <source>
        <dbReference type="ARBA" id="ARBA00022692"/>
    </source>
</evidence>
<dbReference type="SUPFAM" id="SSF161098">
    <property type="entry name" value="MetI-like"/>
    <property type="match status" value="1"/>
</dbReference>
<feature type="transmembrane region" description="Helical" evidence="7">
    <location>
        <begin position="283"/>
        <end position="305"/>
    </location>
</feature>
<keyword evidence="2 7" id="KW-0813">Transport</keyword>
<gene>
    <name evidence="10" type="ORF">E1262_16740</name>
</gene>
<dbReference type="AlphaFoldDB" id="A0A4R5ABM7"/>
<dbReference type="RefSeq" id="WP_132104286.1">
    <property type="nucleotide sequence ID" value="NZ_SMLB01000022.1"/>
</dbReference>
<evidence type="ECO:0000256" key="2">
    <source>
        <dbReference type="ARBA" id="ARBA00022448"/>
    </source>
</evidence>
<feature type="transmembrane region" description="Helical" evidence="7">
    <location>
        <begin position="94"/>
        <end position="115"/>
    </location>
</feature>
<evidence type="ECO:0000256" key="3">
    <source>
        <dbReference type="ARBA" id="ARBA00022475"/>
    </source>
</evidence>
<reference evidence="10 11" key="1">
    <citation type="submission" date="2019-02" db="EMBL/GenBank/DDBJ databases">
        <title>Draft genome sequences of novel Actinobacteria.</title>
        <authorList>
            <person name="Sahin N."/>
            <person name="Ay H."/>
            <person name="Saygin H."/>
        </authorList>
    </citation>
    <scope>NUCLEOTIDE SEQUENCE [LARGE SCALE GENOMIC DNA]</scope>
    <source>
        <strain evidence="10 11">8K307</strain>
    </source>
</reference>
<evidence type="ECO:0000313" key="11">
    <source>
        <dbReference type="Proteomes" id="UP000295217"/>
    </source>
</evidence>
<dbReference type="Proteomes" id="UP000295217">
    <property type="component" value="Unassembled WGS sequence"/>
</dbReference>
<evidence type="ECO:0000313" key="10">
    <source>
        <dbReference type="EMBL" id="TDD68234.1"/>
    </source>
</evidence>
<comment type="similarity">
    <text evidence="7">Belongs to the binding-protein-dependent transport system permease family.</text>
</comment>
<dbReference type="CDD" id="cd06261">
    <property type="entry name" value="TM_PBP2"/>
    <property type="match status" value="1"/>
</dbReference>
<dbReference type="OrthoDB" id="34224at2"/>
<dbReference type="GO" id="GO:0005886">
    <property type="term" value="C:plasma membrane"/>
    <property type="evidence" value="ECO:0007669"/>
    <property type="project" value="UniProtKB-SubCell"/>
</dbReference>
<evidence type="ECO:0000256" key="1">
    <source>
        <dbReference type="ARBA" id="ARBA00004651"/>
    </source>
</evidence>
<evidence type="ECO:0000256" key="8">
    <source>
        <dbReference type="SAM" id="MobiDB-lite"/>
    </source>
</evidence>
<proteinExistence type="inferred from homology"/>
<keyword evidence="3" id="KW-1003">Cell membrane</keyword>
<feature type="region of interest" description="Disordered" evidence="8">
    <location>
        <begin position="1"/>
        <end position="20"/>
    </location>
</feature>
<protein>
    <submittedName>
        <fullName evidence="10">Sugar ABC transporter permease</fullName>
    </submittedName>
</protein>
<keyword evidence="11" id="KW-1185">Reference proteome</keyword>
<comment type="caution">
    <text evidence="10">The sequence shown here is derived from an EMBL/GenBank/DDBJ whole genome shotgun (WGS) entry which is preliminary data.</text>
</comment>
<dbReference type="Pfam" id="PF00528">
    <property type="entry name" value="BPD_transp_1"/>
    <property type="match status" value="1"/>
</dbReference>
<evidence type="ECO:0000256" key="5">
    <source>
        <dbReference type="ARBA" id="ARBA00022989"/>
    </source>
</evidence>
<evidence type="ECO:0000256" key="7">
    <source>
        <dbReference type="RuleBase" id="RU363032"/>
    </source>
</evidence>
<feature type="compositionally biased region" description="Pro residues" evidence="8">
    <location>
        <begin position="7"/>
        <end position="16"/>
    </location>
</feature>
<evidence type="ECO:0000259" key="9">
    <source>
        <dbReference type="PROSITE" id="PS50928"/>
    </source>
</evidence>
<keyword evidence="4 7" id="KW-0812">Transmembrane</keyword>
<dbReference type="InterPro" id="IPR000515">
    <property type="entry name" value="MetI-like"/>
</dbReference>
<dbReference type="InterPro" id="IPR051393">
    <property type="entry name" value="ABC_transporter_permease"/>
</dbReference>
<feature type="transmembrane region" description="Helical" evidence="7">
    <location>
        <begin position="127"/>
        <end position="147"/>
    </location>
</feature>
<dbReference type="Gene3D" id="1.10.3720.10">
    <property type="entry name" value="MetI-like"/>
    <property type="match status" value="1"/>
</dbReference>
<feature type="domain" description="ABC transmembrane type-1" evidence="9">
    <location>
        <begin position="90"/>
        <end position="306"/>
    </location>
</feature>
<name>A0A4R5ABM7_9ACTN</name>
<dbReference type="InterPro" id="IPR035906">
    <property type="entry name" value="MetI-like_sf"/>
</dbReference>
<dbReference type="EMBL" id="SMLB01000022">
    <property type="protein sequence ID" value="TDD68234.1"/>
    <property type="molecule type" value="Genomic_DNA"/>
</dbReference>
<comment type="subcellular location">
    <subcellularLocation>
        <location evidence="1 7">Cell membrane</location>
        <topology evidence="1 7">Multi-pass membrane protein</topology>
    </subcellularLocation>
</comment>
<sequence length="313" mass="34746">MSATVTAPPPTTPRPKQPGRRRTFLGLDRDGLMLAVPALIPVVLFSLYPLLRGIYLGFTDAQAGRNAATEFTGFENYTQLLGDSYFWESFRIGLIWAFGVTILQFFASLGLALLLNQKLRLRWLARTLALVPWAMPPVVVGIMWRLVYHPNAGILNSVLTDLRIIDSNVEWLSSLSLALPAVIVVGVWSGMPQTTVVLLAGLQSVSEELKEAAAMDGAGPWQRFRNVTWPALRPVVTAMTTLDFIWNFNSFSLVYVLTEGGPGGSTRLPMLFAYEEAFRYGNYGYAAALGNAMVLVIAVFVVFYLRRRYREEG</sequence>
<dbReference type="PROSITE" id="PS50928">
    <property type="entry name" value="ABC_TM1"/>
    <property type="match status" value="1"/>
</dbReference>
<dbReference type="GO" id="GO:0055085">
    <property type="term" value="P:transmembrane transport"/>
    <property type="evidence" value="ECO:0007669"/>
    <property type="project" value="InterPro"/>
</dbReference>
<keyword evidence="6 7" id="KW-0472">Membrane</keyword>